<dbReference type="InterPro" id="IPR019775">
    <property type="entry name" value="WD40_repeat_CS"/>
</dbReference>
<name>A0A0B7BTI7_9EUPU</name>
<dbReference type="Gene3D" id="2.130.10.10">
    <property type="entry name" value="YVTN repeat-like/Quinoprotein amine dehydrogenase"/>
    <property type="match status" value="2"/>
</dbReference>
<keyword evidence="2" id="KW-0677">Repeat</keyword>
<protein>
    <submittedName>
        <fullName evidence="4">Uncharacterized protein</fullName>
    </submittedName>
</protein>
<dbReference type="SUPFAM" id="SSF50978">
    <property type="entry name" value="WD40 repeat-like"/>
    <property type="match status" value="1"/>
</dbReference>
<keyword evidence="1 3" id="KW-0853">WD repeat</keyword>
<dbReference type="PROSITE" id="PS50082">
    <property type="entry name" value="WD_REPEATS_2"/>
    <property type="match status" value="3"/>
</dbReference>
<dbReference type="PANTHER" id="PTHR22847:SF637">
    <property type="entry name" value="WD REPEAT DOMAIN 5B"/>
    <property type="match status" value="1"/>
</dbReference>
<dbReference type="InterPro" id="IPR036322">
    <property type="entry name" value="WD40_repeat_dom_sf"/>
</dbReference>
<dbReference type="PROSITE" id="PS00678">
    <property type="entry name" value="WD_REPEATS_1"/>
    <property type="match status" value="1"/>
</dbReference>
<evidence type="ECO:0000256" key="3">
    <source>
        <dbReference type="PROSITE-ProRule" id="PRU00221"/>
    </source>
</evidence>
<dbReference type="PANTHER" id="PTHR22847">
    <property type="entry name" value="WD40 REPEAT PROTEIN"/>
    <property type="match status" value="1"/>
</dbReference>
<feature type="repeat" description="WD" evidence="3">
    <location>
        <begin position="172"/>
        <end position="211"/>
    </location>
</feature>
<dbReference type="PRINTS" id="PR00320">
    <property type="entry name" value="GPROTEINBRPT"/>
</dbReference>
<dbReference type="AlphaFoldDB" id="A0A0B7BTI7"/>
<dbReference type="GO" id="GO:1990234">
    <property type="term" value="C:transferase complex"/>
    <property type="evidence" value="ECO:0007669"/>
    <property type="project" value="UniProtKB-ARBA"/>
</dbReference>
<organism evidence="4">
    <name type="scientific">Arion vulgaris</name>
    <dbReference type="NCBI Taxonomy" id="1028688"/>
    <lineage>
        <taxon>Eukaryota</taxon>
        <taxon>Metazoa</taxon>
        <taxon>Spiralia</taxon>
        <taxon>Lophotrochozoa</taxon>
        <taxon>Mollusca</taxon>
        <taxon>Gastropoda</taxon>
        <taxon>Heterobranchia</taxon>
        <taxon>Euthyneura</taxon>
        <taxon>Panpulmonata</taxon>
        <taxon>Eupulmonata</taxon>
        <taxon>Stylommatophora</taxon>
        <taxon>Helicina</taxon>
        <taxon>Arionoidea</taxon>
        <taxon>Arionidae</taxon>
        <taxon>Arion</taxon>
    </lineage>
</organism>
<feature type="repeat" description="WD" evidence="3">
    <location>
        <begin position="450"/>
        <end position="479"/>
    </location>
</feature>
<dbReference type="SMART" id="SM00320">
    <property type="entry name" value="WD40"/>
    <property type="match status" value="7"/>
</dbReference>
<dbReference type="Pfam" id="PF00400">
    <property type="entry name" value="WD40"/>
    <property type="match status" value="4"/>
</dbReference>
<dbReference type="EMBL" id="HACG01049644">
    <property type="protein sequence ID" value="CEK96509.1"/>
    <property type="molecule type" value="Transcribed_RNA"/>
</dbReference>
<dbReference type="InterPro" id="IPR001680">
    <property type="entry name" value="WD40_rpt"/>
</dbReference>
<dbReference type="InterPro" id="IPR020472">
    <property type="entry name" value="WD40_PAC1"/>
</dbReference>
<proteinExistence type="predicted"/>
<dbReference type="FunFam" id="2.130.10.10:FF:000164">
    <property type="entry name" value="Kinesin family member 21A"/>
    <property type="match status" value="1"/>
</dbReference>
<evidence type="ECO:0000256" key="1">
    <source>
        <dbReference type="ARBA" id="ARBA00022574"/>
    </source>
</evidence>
<evidence type="ECO:0000256" key="2">
    <source>
        <dbReference type="ARBA" id="ARBA00022737"/>
    </source>
</evidence>
<gene>
    <name evidence="4" type="primary">ORF212327</name>
</gene>
<dbReference type="PROSITE" id="PS50294">
    <property type="entry name" value="WD_REPEATS_REGION"/>
    <property type="match status" value="2"/>
</dbReference>
<reference evidence="4" key="1">
    <citation type="submission" date="2014-12" db="EMBL/GenBank/DDBJ databases">
        <title>Insight into the proteome of Arion vulgaris.</title>
        <authorList>
            <person name="Aradska J."/>
            <person name="Bulat T."/>
            <person name="Smidak R."/>
            <person name="Sarate P."/>
            <person name="Gangsoo J."/>
            <person name="Sialana F."/>
            <person name="Bilban M."/>
            <person name="Lubec G."/>
        </authorList>
    </citation>
    <scope>NUCLEOTIDE SEQUENCE</scope>
    <source>
        <tissue evidence="4">Skin</tissue>
    </source>
</reference>
<dbReference type="CDD" id="cd00200">
    <property type="entry name" value="WD40"/>
    <property type="match status" value="1"/>
</dbReference>
<feature type="non-terminal residue" evidence="4">
    <location>
        <position position="1"/>
    </location>
</feature>
<evidence type="ECO:0000313" key="4">
    <source>
        <dbReference type="EMBL" id="CEK96509.1"/>
    </source>
</evidence>
<accession>A0A0B7BTI7</accession>
<sequence>FGVVDDDDPVSVVGAMLENTVDSRHLVGGGCTFSGTVSDDSTECGTDIAEDEFDTDLNNDKQLIPAYYFTSRQRSMFARPSPILHRKEQESMELSLNLSNKLVKTPSVTALLASPTVMRRVLTKSTDDNVFTRLTSKSANTLTYPGRGSILPSALNRHSLAGRSLLSCTHTAVGHTKSVLSVFATDQLLFTGSKDHTAKVWDLNTGKELASFLKHPSRVQKVTYSANVGLVYTVSQSSIRLWDIRRRSDTCVKTISCCSGRTISGSVVFSSNRVTDSPNDHQINDIEICPEGNLLFCAAGNFVQIWDLRRFCQIGRLCGHQAPVMALALGVDGDNRMLISGSKDHYIKMFEVVEDTAGIITPKYNLEPPHYDGIQSLALQGPILFSGSRDMCIKRWDLTTKQLKHSINAAHKDWVCALNFVPNTNILLSGCRAGFLKMWDTDTCSSLGEIRGHTSSINAIATNSTSIFTASNESVVHIWRTSAAGLQTEESRMSCR</sequence>
<dbReference type="InterPro" id="IPR015943">
    <property type="entry name" value="WD40/YVTN_repeat-like_dom_sf"/>
</dbReference>
<feature type="repeat" description="WD" evidence="3">
    <location>
        <begin position="408"/>
        <end position="449"/>
    </location>
</feature>